<gene>
    <name evidence="1" type="ORF">HRI96_10945</name>
</gene>
<evidence type="ECO:0000313" key="2">
    <source>
        <dbReference type="Proteomes" id="UP000671995"/>
    </source>
</evidence>
<dbReference type="Proteomes" id="UP000671995">
    <property type="component" value="Chromosome"/>
</dbReference>
<reference evidence="1" key="2">
    <citation type="journal article" date="2021" name="Microbiol. Resour. Announc.">
        <title>Complete Genome Sequences of Three Human Oral Treponema parvum Isolates.</title>
        <authorList>
            <person name="Zeng H."/>
            <person name="Watt R.M."/>
        </authorList>
    </citation>
    <scope>NUCLEOTIDE SEQUENCE</scope>
    <source>
        <strain evidence="1">ATCC 700773</strain>
    </source>
</reference>
<protein>
    <submittedName>
        <fullName evidence="1">Uncharacterized protein</fullName>
    </submittedName>
</protein>
<sequence length="184" mass="21375">MAKTVDVFETDTLTETFIEKSVLNAGKKILQEKNIAKVEEFALKIAGAFGANDSVSVSEFADEKKLIASFNNNMTLLIQKTWVEKSDAELKEQVLYQLEQFCSLIDFDTWNKAYSPFLKIIYDAVYLMFGSQAKQEDFLEYAFRIDPEFGIFWWYIQLLPQEADWTSEKCRIIILLGMYFLANY</sequence>
<dbReference type="EMBL" id="CP054257">
    <property type="protein sequence ID" value="QTQ12669.1"/>
    <property type="molecule type" value="Genomic_DNA"/>
</dbReference>
<evidence type="ECO:0000313" key="1">
    <source>
        <dbReference type="EMBL" id="QTQ12669.1"/>
    </source>
</evidence>
<accession>A0A975F225</accession>
<proteinExistence type="predicted"/>
<name>A0A975F225_9SPIR</name>
<dbReference type="RefSeq" id="WP_210117382.1">
    <property type="nucleotide sequence ID" value="NZ_CP054257.1"/>
</dbReference>
<dbReference type="AlphaFoldDB" id="A0A975F225"/>
<reference evidence="1" key="1">
    <citation type="submission" date="2020-05" db="EMBL/GenBank/DDBJ databases">
        <authorList>
            <person name="Zeng H."/>
            <person name="Chan Y.K."/>
            <person name="Watt R.M."/>
        </authorList>
    </citation>
    <scope>NUCLEOTIDE SEQUENCE</scope>
    <source>
        <strain evidence="1">ATCC 700773</strain>
    </source>
</reference>
<organism evidence="1 2">
    <name type="scientific">Treponema parvum</name>
    <dbReference type="NCBI Taxonomy" id="138851"/>
    <lineage>
        <taxon>Bacteria</taxon>
        <taxon>Pseudomonadati</taxon>
        <taxon>Spirochaetota</taxon>
        <taxon>Spirochaetia</taxon>
        <taxon>Spirochaetales</taxon>
        <taxon>Treponemataceae</taxon>
        <taxon>Treponema</taxon>
    </lineage>
</organism>